<dbReference type="EMBL" id="HBIB01045802">
    <property type="protein sequence ID" value="CAE0267701.1"/>
    <property type="molecule type" value="Transcribed_RNA"/>
</dbReference>
<dbReference type="GO" id="GO:0005524">
    <property type="term" value="F:ATP binding"/>
    <property type="evidence" value="ECO:0007669"/>
    <property type="project" value="UniProtKB-UniRule"/>
</dbReference>
<accession>A0A7S3GIW0</accession>
<sequence length="567" mass="61511">MAFIPVPSASFFSADEVKIIKQRNQEFEKAFQARQHMIEGASSSSAKEEGSKGHTSLPLVYVRVRPLSQSEKKGGATFMKDLRLDTKIANTNMGSSSSSGGGSTSADESEGGNGVAALGKSEKRREELGGFAGVFGPNSDNEGVYGSTILPLLPTTLQGGTVNLFCFGHTGTGKTHTMLGYGSERGLFEKAATTILERLNEINEKERLGANHALFLAVRFTELHLDRVYDLINNRSECTLRESSDGTLHIRDAHTEKTREGRVYAKDQTSVEIRDIPSLLDLLRVCTKRRVVGSSSIHDQSSRSHAILELEIVNAHLLSARGELMEAEAELHRVGKLSDDMIIAMTKDLADIKQEPGQGFTVKCKCETGEMTKEEWVSKHEQLTRDAVFYVEESAKHEMKVKAVKERIQQIVESGPPSLCGRFLTIDLAGNDYDKRDLSQTSPAEKRESTAINKDLLAVKEVLRGIVQKAAKLPFRNSKLTRLLKSSLSPSLPTSSSASSAASTATTRCSATVMLGTVSPSTSSENQTVNTLRYCQMATAKGEKGGSAGGGVRGKRSALPPPKSRRA</sequence>
<dbReference type="InterPro" id="IPR027640">
    <property type="entry name" value="Kinesin-like_fam"/>
</dbReference>
<dbReference type="AlphaFoldDB" id="A0A7S3GIW0"/>
<dbReference type="PANTHER" id="PTHR24115">
    <property type="entry name" value="KINESIN-RELATED"/>
    <property type="match status" value="1"/>
</dbReference>
<dbReference type="SMART" id="SM00129">
    <property type="entry name" value="KISc"/>
    <property type="match status" value="1"/>
</dbReference>
<dbReference type="GO" id="GO:0005874">
    <property type="term" value="C:microtubule"/>
    <property type="evidence" value="ECO:0007669"/>
    <property type="project" value="TreeGrafter"/>
</dbReference>
<gene>
    <name evidence="4" type="ORF">PBIL07802_LOCUS30047</name>
</gene>
<feature type="binding site" evidence="1">
    <location>
        <begin position="168"/>
        <end position="175"/>
    </location>
    <ligand>
        <name>ATP</name>
        <dbReference type="ChEBI" id="CHEBI:30616"/>
    </ligand>
</feature>
<feature type="region of interest" description="Disordered" evidence="2">
    <location>
        <begin position="541"/>
        <end position="567"/>
    </location>
</feature>
<dbReference type="GO" id="GO:0005871">
    <property type="term" value="C:kinesin complex"/>
    <property type="evidence" value="ECO:0007669"/>
    <property type="project" value="TreeGrafter"/>
</dbReference>
<dbReference type="Gene3D" id="3.40.850.10">
    <property type="entry name" value="Kinesin motor domain"/>
    <property type="match status" value="1"/>
</dbReference>
<name>A0A7S3GIW0_9EUKA</name>
<dbReference type="GO" id="GO:0016887">
    <property type="term" value="F:ATP hydrolysis activity"/>
    <property type="evidence" value="ECO:0007669"/>
    <property type="project" value="TreeGrafter"/>
</dbReference>
<proteinExistence type="inferred from homology"/>
<dbReference type="PROSITE" id="PS50067">
    <property type="entry name" value="KINESIN_MOTOR_2"/>
    <property type="match status" value="1"/>
</dbReference>
<protein>
    <recommendedName>
        <fullName evidence="3">Kinesin motor domain-containing protein</fullName>
    </recommendedName>
</protein>
<organism evidence="4">
    <name type="scientific">Palpitomonas bilix</name>
    <dbReference type="NCBI Taxonomy" id="652834"/>
    <lineage>
        <taxon>Eukaryota</taxon>
        <taxon>Eukaryota incertae sedis</taxon>
    </lineage>
</organism>
<keyword evidence="1" id="KW-0547">Nucleotide-binding</keyword>
<evidence type="ECO:0000256" key="1">
    <source>
        <dbReference type="PROSITE-ProRule" id="PRU00283"/>
    </source>
</evidence>
<dbReference type="InterPro" id="IPR001752">
    <property type="entry name" value="Kinesin_motor_dom"/>
</dbReference>
<comment type="similarity">
    <text evidence="1">Belongs to the TRAFAC class myosin-kinesin ATPase superfamily. Kinesin family.</text>
</comment>
<evidence type="ECO:0000259" key="3">
    <source>
        <dbReference type="PROSITE" id="PS50067"/>
    </source>
</evidence>
<dbReference type="GO" id="GO:0007018">
    <property type="term" value="P:microtubule-based movement"/>
    <property type="evidence" value="ECO:0007669"/>
    <property type="project" value="InterPro"/>
</dbReference>
<feature type="domain" description="Kinesin motor" evidence="3">
    <location>
        <begin position="57"/>
        <end position="541"/>
    </location>
</feature>
<feature type="region of interest" description="Disordered" evidence="2">
    <location>
        <begin position="90"/>
        <end position="122"/>
    </location>
</feature>
<dbReference type="GO" id="GO:0003777">
    <property type="term" value="F:microtubule motor activity"/>
    <property type="evidence" value="ECO:0007669"/>
    <property type="project" value="InterPro"/>
</dbReference>
<dbReference type="InterPro" id="IPR027417">
    <property type="entry name" value="P-loop_NTPase"/>
</dbReference>
<dbReference type="SUPFAM" id="SSF52540">
    <property type="entry name" value="P-loop containing nucleoside triphosphate hydrolases"/>
    <property type="match status" value="1"/>
</dbReference>
<reference evidence="4" key="1">
    <citation type="submission" date="2021-01" db="EMBL/GenBank/DDBJ databases">
        <authorList>
            <person name="Corre E."/>
            <person name="Pelletier E."/>
            <person name="Niang G."/>
            <person name="Scheremetjew M."/>
            <person name="Finn R."/>
            <person name="Kale V."/>
            <person name="Holt S."/>
            <person name="Cochrane G."/>
            <person name="Meng A."/>
            <person name="Brown T."/>
            <person name="Cohen L."/>
        </authorList>
    </citation>
    <scope>NUCLEOTIDE SEQUENCE</scope>
    <source>
        <strain evidence="4">NIES-2562</strain>
    </source>
</reference>
<dbReference type="InterPro" id="IPR036961">
    <property type="entry name" value="Kinesin_motor_dom_sf"/>
</dbReference>
<dbReference type="PRINTS" id="PR00380">
    <property type="entry name" value="KINESINHEAVY"/>
</dbReference>
<keyword evidence="1" id="KW-0505">Motor protein</keyword>
<evidence type="ECO:0000256" key="2">
    <source>
        <dbReference type="SAM" id="MobiDB-lite"/>
    </source>
</evidence>
<dbReference type="Pfam" id="PF00225">
    <property type="entry name" value="Kinesin"/>
    <property type="match status" value="2"/>
</dbReference>
<evidence type="ECO:0000313" key="4">
    <source>
        <dbReference type="EMBL" id="CAE0267701.1"/>
    </source>
</evidence>
<keyword evidence="1" id="KW-0067">ATP-binding</keyword>
<dbReference type="GO" id="GO:0008017">
    <property type="term" value="F:microtubule binding"/>
    <property type="evidence" value="ECO:0007669"/>
    <property type="project" value="InterPro"/>
</dbReference>